<accession>J3LPX0</accession>
<name>J3LPX0_ORYBR</name>
<dbReference type="AlphaFoldDB" id="J3LPX0"/>
<protein>
    <submittedName>
        <fullName evidence="2">Uncharacterized protein</fullName>
    </submittedName>
</protein>
<keyword evidence="3" id="KW-1185">Reference proteome</keyword>
<reference evidence="2" key="2">
    <citation type="submission" date="2013-04" db="UniProtKB">
        <authorList>
            <consortium name="EnsemblPlants"/>
        </authorList>
    </citation>
    <scope>IDENTIFICATION</scope>
</reference>
<organism evidence="2">
    <name type="scientific">Oryza brachyantha</name>
    <name type="common">malo sina</name>
    <dbReference type="NCBI Taxonomy" id="4533"/>
    <lineage>
        <taxon>Eukaryota</taxon>
        <taxon>Viridiplantae</taxon>
        <taxon>Streptophyta</taxon>
        <taxon>Embryophyta</taxon>
        <taxon>Tracheophyta</taxon>
        <taxon>Spermatophyta</taxon>
        <taxon>Magnoliopsida</taxon>
        <taxon>Liliopsida</taxon>
        <taxon>Poales</taxon>
        <taxon>Poaceae</taxon>
        <taxon>BOP clade</taxon>
        <taxon>Oryzoideae</taxon>
        <taxon>Oryzeae</taxon>
        <taxon>Oryzinae</taxon>
        <taxon>Oryza</taxon>
    </lineage>
</organism>
<keyword evidence="1" id="KW-0472">Membrane</keyword>
<dbReference type="Gramene" id="OB03G30960.1">
    <property type="protein sequence ID" value="OB03G30960.1"/>
    <property type="gene ID" value="OB03G30960"/>
</dbReference>
<dbReference type="EnsemblPlants" id="OB03G30960.1">
    <property type="protein sequence ID" value="OB03G30960.1"/>
    <property type="gene ID" value="OB03G30960"/>
</dbReference>
<reference evidence="2" key="1">
    <citation type="journal article" date="2013" name="Nat. Commun.">
        <title>Whole-genome sequencing of Oryza brachyantha reveals mechanisms underlying Oryza genome evolution.</title>
        <authorList>
            <person name="Chen J."/>
            <person name="Huang Q."/>
            <person name="Gao D."/>
            <person name="Wang J."/>
            <person name="Lang Y."/>
            <person name="Liu T."/>
            <person name="Li B."/>
            <person name="Bai Z."/>
            <person name="Luis Goicoechea J."/>
            <person name="Liang C."/>
            <person name="Chen C."/>
            <person name="Zhang W."/>
            <person name="Sun S."/>
            <person name="Liao Y."/>
            <person name="Zhang X."/>
            <person name="Yang L."/>
            <person name="Song C."/>
            <person name="Wang M."/>
            <person name="Shi J."/>
            <person name="Liu G."/>
            <person name="Liu J."/>
            <person name="Zhou H."/>
            <person name="Zhou W."/>
            <person name="Yu Q."/>
            <person name="An N."/>
            <person name="Chen Y."/>
            <person name="Cai Q."/>
            <person name="Wang B."/>
            <person name="Liu B."/>
            <person name="Min J."/>
            <person name="Huang Y."/>
            <person name="Wu H."/>
            <person name="Li Z."/>
            <person name="Zhang Y."/>
            <person name="Yin Y."/>
            <person name="Song W."/>
            <person name="Jiang J."/>
            <person name="Jackson S.A."/>
            <person name="Wing R.A."/>
            <person name="Wang J."/>
            <person name="Chen M."/>
        </authorList>
    </citation>
    <scope>NUCLEOTIDE SEQUENCE [LARGE SCALE GENOMIC DNA]</scope>
    <source>
        <strain evidence="2">cv. IRGC 101232</strain>
    </source>
</reference>
<keyword evidence="1" id="KW-1133">Transmembrane helix</keyword>
<feature type="transmembrane region" description="Helical" evidence="1">
    <location>
        <begin position="57"/>
        <end position="74"/>
    </location>
</feature>
<evidence type="ECO:0000313" key="2">
    <source>
        <dbReference type="EnsemblPlants" id="OB03G30960.1"/>
    </source>
</evidence>
<proteinExistence type="predicted"/>
<dbReference type="Proteomes" id="UP000006038">
    <property type="component" value="Chromosome 3"/>
</dbReference>
<evidence type="ECO:0000256" key="1">
    <source>
        <dbReference type="SAM" id="Phobius"/>
    </source>
</evidence>
<evidence type="ECO:0000313" key="3">
    <source>
        <dbReference type="Proteomes" id="UP000006038"/>
    </source>
</evidence>
<dbReference type="HOGENOM" id="CLU_2580883_0_0_1"/>
<dbReference type="OMA" id="HVKSWFM"/>
<sequence length="81" mass="9271">NPGAGQYSCRSCYVDRAKVEEEEMKLEVEMAERMSAIEAYNKKKISKQRKENNDLKNMLIGTLVIILFLLLKVVDNMSPTC</sequence>
<keyword evidence="1" id="KW-0812">Transmembrane</keyword>